<dbReference type="AlphaFoldDB" id="A0A2X1UTI6"/>
<protein>
    <recommendedName>
        <fullName evidence="3">DUF4194 domain-containing protein</fullName>
    </recommendedName>
</protein>
<reference evidence="1 2" key="1">
    <citation type="submission" date="2018-06" db="EMBL/GenBank/DDBJ databases">
        <authorList>
            <consortium name="Pathogen Informatics"/>
            <person name="Doyle S."/>
        </authorList>
    </citation>
    <scope>NUCLEOTIDE SEQUENCE [LARGE SCALE GENOMIC DNA]</scope>
    <source>
        <strain evidence="1 2">NCTC11009</strain>
    </source>
</reference>
<accession>A0A2X1UTI6</accession>
<dbReference type="RefSeq" id="WP_113062417.1">
    <property type="nucleotide sequence ID" value="NZ_UATH01000001.1"/>
</dbReference>
<sequence>MSEEIEDTEQTQGTEPVQNLPAELRRALVYLLKNSIVLHADNPQLFSSLCHYQQQIRDYLRQIYIYLVLDEIEGVAFIAREPTEQDLISEEENDVPSLIAPRSLSVLDTLLLLILRKHYQERQTAGEQKVMIDIERIEAQLTPFTALVQHASKDRRRLVSSLKNFVERKLLLSVSSGERYEITPIIRYVVNAQFLETMLAEYRQLAQVDAGVADE</sequence>
<evidence type="ECO:0008006" key="3">
    <source>
        <dbReference type="Google" id="ProtNLM"/>
    </source>
</evidence>
<gene>
    <name evidence="1" type="ORF">NCTC11009_00964</name>
</gene>
<dbReference type="Pfam" id="PF13835">
    <property type="entry name" value="DUF4194"/>
    <property type="match status" value="1"/>
</dbReference>
<evidence type="ECO:0000313" key="1">
    <source>
        <dbReference type="EMBL" id="SPY07751.1"/>
    </source>
</evidence>
<evidence type="ECO:0000313" key="2">
    <source>
        <dbReference type="Proteomes" id="UP000250242"/>
    </source>
</evidence>
<organism evidence="1 2">
    <name type="scientific">Oligella urethralis</name>
    <dbReference type="NCBI Taxonomy" id="90245"/>
    <lineage>
        <taxon>Bacteria</taxon>
        <taxon>Pseudomonadati</taxon>
        <taxon>Pseudomonadota</taxon>
        <taxon>Betaproteobacteria</taxon>
        <taxon>Burkholderiales</taxon>
        <taxon>Alcaligenaceae</taxon>
        <taxon>Oligella</taxon>
    </lineage>
</organism>
<dbReference type="Proteomes" id="UP000250242">
    <property type="component" value="Unassembled WGS sequence"/>
</dbReference>
<dbReference type="EMBL" id="UATH01000001">
    <property type="protein sequence ID" value="SPY07751.1"/>
    <property type="molecule type" value="Genomic_DNA"/>
</dbReference>
<dbReference type="InterPro" id="IPR025449">
    <property type="entry name" value="JetB"/>
</dbReference>
<proteinExistence type="predicted"/>
<name>A0A2X1UTI6_9BURK</name>